<dbReference type="InterPro" id="IPR002508">
    <property type="entry name" value="MurNAc-LAA_cat"/>
</dbReference>
<dbReference type="Proteomes" id="UP001444625">
    <property type="component" value="Unassembled WGS sequence"/>
</dbReference>
<evidence type="ECO:0000256" key="2">
    <source>
        <dbReference type="ARBA" id="ARBA00023316"/>
    </source>
</evidence>
<accession>A0ABU9XFU7</accession>
<organism evidence="5 6">
    <name type="scientific">Ornithinibacillus xuwenensis</name>
    <dbReference type="NCBI Taxonomy" id="3144668"/>
    <lineage>
        <taxon>Bacteria</taxon>
        <taxon>Bacillati</taxon>
        <taxon>Bacillota</taxon>
        <taxon>Bacilli</taxon>
        <taxon>Bacillales</taxon>
        <taxon>Bacillaceae</taxon>
        <taxon>Ornithinibacillus</taxon>
    </lineage>
</organism>
<gene>
    <name evidence="5" type="ORF">ABC228_08120</name>
</gene>
<dbReference type="PANTHER" id="PTHR30404:SF0">
    <property type="entry name" value="N-ACETYLMURAMOYL-L-ALANINE AMIDASE AMIC"/>
    <property type="match status" value="1"/>
</dbReference>
<dbReference type="Pfam" id="PF01520">
    <property type="entry name" value="Amidase_3"/>
    <property type="match status" value="1"/>
</dbReference>
<dbReference type="InterPro" id="IPR050695">
    <property type="entry name" value="N-acetylmuramoyl_amidase_3"/>
</dbReference>
<keyword evidence="6" id="KW-1185">Reference proteome</keyword>
<keyword evidence="2" id="KW-0961">Cell wall biogenesis/degradation</keyword>
<feature type="signal peptide" evidence="3">
    <location>
        <begin position="1"/>
        <end position="26"/>
    </location>
</feature>
<dbReference type="Gene3D" id="2.30.30.40">
    <property type="entry name" value="SH3 Domains"/>
    <property type="match status" value="1"/>
</dbReference>
<dbReference type="CDD" id="cd02696">
    <property type="entry name" value="MurNAc-LAA"/>
    <property type="match status" value="1"/>
</dbReference>
<dbReference type="PROSITE" id="PS51781">
    <property type="entry name" value="SH3B"/>
    <property type="match status" value="1"/>
</dbReference>
<dbReference type="EMBL" id="JBDIML010000002">
    <property type="protein sequence ID" value="MEN2767150.1"/>
    <property type="molecule type" value="Genomic_DNA"/>
</dbReference>
<dbReference type="Pfam" id="PF08239">
    <property type="entry name" value="SH3_3"/>
    <property type="match status" value="1"/>
</dbReference>
<dbReference type="InterPro" id="IPR003646">
    <property type="entry name" value="SH3-like_bac-type"/>
</dbReference>
<reference evidence="5 6" key="1">
    <citation type="submission" date="2024-05" db="EMBL/GenBank/DDBJ databases">
        <authorList>
            <person name="Haq I."/>
            <person name="Ullah Z."/>
            <person name="Ahmad R."/>
            <person name="Li M."/>
            <person name="Tong Y."/>
        </authorList>
    </citation>
    <scope>NUCLEOTIDE SEQUENCE [LARGE SCALE GENOMIC DNA]</scope>
    <source>
        <strain evidence="5 6">16A2E</strain>
    </source>
</reference>
<sequence length="279" mass="31473">MTYFYRFTLIITFLFCFHIATVTVQAKNNQTYEVNTDLLNMRYSPSTSSDIAGKLKKGNKVTIFQERSGWVQTYYNGKEVWVASEYLSPVDETEVFFPEGLLSGYTIVIDPGHGGKDPGAIGHNGVMEKDLILATSKRIAAQLQEAGANVILTRTDDYFVSLNERVHISNSHEADAFISIHFNAFDANYVGGINTYYHKSGYKLAHIIQHSLSEEVALKNRGVIQHDYRVLRDNEQVAILVELGFITNTTELSTLKTDDYQSKVARAITIGLIEYFWDS</sequence>
<dbReference type="SUPFAM" id="SSF53187">
    <property type="entry name" value="Zn-dependent exopeptidases"/>
    <property type="match status" value="1"/>
</dbReference>
<evidence type="ECO:0000313" key="6">
    <source>
        <dbReference type="Proteomes" id="UP001444625"/>
    </source>
</evidence>
<proteinExistence type="predicted"/>
<dbReference type="SMART" id="SM00287">
    <property type="entry name" value="SH3b"/>
    <property type="match status" value="1"/>
</dbReference>
<name>A0ABU9XFU7_9BACI</name>
<keyword evidence="3" id="KW-0732">Signal</keyword>
<keyword evidence="1" id="KW-0378">Hydrolase</keyword>
<feature type="domain" description="SH3b" evidence="4">
    <location>
        <begin position="29"/>
        <end position="91"/>
    </location>
</feature>
<dbReference type="Gene3D" id="3.40.630.40">
    <property type="entry name" value="Zn-dependent exopeptidases"/>
    <property type="match status" value="1"/>
</dbReference>
<protein>
    <submittedName>
        <fullName evidence="5">N-acetylmuramoyl-L-alanine amidase</fullName>
    </submittedName>
</protein>
<evidence type="ECO:0000256" key="1">
    <source>
        <dbReference type="ARBA" id="ARBA00022801"/>
    </source>
</evidence>
<evidence type="ECO:0000256" key="3">
    <source>
        <dbReference type="SAM" id="SignalP"/>
    </source>
</evidence>
<comment type="caution">
    <text evidence="5">The sequence shown here is derived from an EMBL/GenBank/DDBJ whole genome shotgun (WGS) entry which is preliminary data.</text>
</comment>
<evidence type="ECO:0000313" key="5">
    <source>
        <dbReference type="EMBL" id="MEN2767150.1"/>
    </source>
</evidence>
<feature type="chain" id="PRO_5046002861" evidence="3">
    <location>
        <begin position="27"/>
        <end position="279"/>
    </location>
</feature>
<dbReference type="PANTHER" id="PTHR30404">
    <property type="entry name" value="N-ACETYLMURAMOYL-L-ALANINE AMIDASE"/>
    <property type="match status" value="1"/>
</dbReference>
<dbReference type="RefSeq" id="WP_345824610.1">
    <property type="nucleotide sequence ID" value="NZ_JBDIML010000002.1"/>
</dbReference>
<evidence type="ECO:0000259" key="4">
    <source>
        <dbReference type="PROSITE" id="PS51781"/>
    </source>
</evidence>
<dbReference type="SMART" id="SM00646">
    <property type="entry name" value="Ami_3"/>
    <property type="match status" value="1"/>
</dbReference>